<dbReference type="Gene3D" id="3.20.20.370">
    <property type="entry name" value="Glycoside hydrolase/deacetylase"/>
    <property type="match status" value="1"/>
</dbReference>
<dbReference type="Pfam" id="PF04748">
    <property type="entry name" value="Polysacc_deac_2"/>
    <property type="match status" value="1"/>
</dbReference>
<accession>A0ABT3TC22</accession>
<evidence type="ECO:0000313" key="2">
    <source>
        <dbReference type="EMBL" id="MCX2979838.1"/>
    </source>
</evidence>
<dbReference type="Proteomes" id="UP001143362">
    <property type="component" value="Unassembled WGS sequence"/>
</dbReference>
<feature type="chain" id="PRO_5045131939" evidence="1">
    <location>
        <begin position="24"/>
        <end position="264"/>
    </location>
</feature>
<gene>
    <name evidence="2" type="ORF">EYC98_03050</name>
</gene>
<keyword evidence="3" id="KW-1185">Reference proteome</keyword>
<reference evidence="2" key="1">
    <citation type="submission" date="2019-02" db="EMBL/GenBank/DDBJ databases">
        <authorList>
            <person name="Li S.-H."/>
        </authorList>
    </citation>
    <scope>NUCLEOTIDE SEQUENCE</scope>
    <source>
        <strain evidence="2">IMCC14734</strain>
    </source>
</reference>
<keyword evidence="1" id="KW-0732">Signal</keyword>
<dbReference type="InterPro" id="IPR011330">
    <property type="entry name" value="Glyco_hydro/deAcase_b/a-brl"/>
</dbReference>
<name>A0ABT3TC22_9GAMM</name>
<evidence type="ECO:0000313" key="3">
    <source>
        <dbReference type="Proteomes" id="UP001143362"/>
    </source>
</evidence>
<dbReference type="CDD" id="cd10936">
    <property type="entry name" value="CE4_DAC2"/>
    <property type="match status" value="1"/>
</dbReference>
<dbReference type="PANTHER" id="PTHR30105">
    <property type="entry name" value="UNCHARACTERIZED YIBQ-RELATED"/>
    <property type="match status" value="1"/>
</dbReference>
<proteinExistence type="predicted"/>
<dbReference type="PANTHER" id="PTHR30105:SF2">
    <property type="entry name" value="DIVERGENT POLYSACCHARIDE DEACETYLASE SUPERFAMILY"/>
    <property type="match status" value="1"/>
</dbReference>
<comment type="caution">
    <text evidence="2">The sequence shown here is derived from an EMBL/GenBank/DDBJ whole genome shotgun (WGS) entry which is preliminary data.</text>
</comment>
<feature type="signal peptide" evidence="1">
    <location>
        <begin position="1"/>
        <end position="23"/>
    </location>
</feature>
<dbReference type="InterPro" id="IPR006837">
    <property type="entry name" value="Divergent_DAC"/>
</dbReference>
<protein>
    <submittedName>
        <fullName evidence="2">Divergent polysaccharide deacetylase family protein</fullName>
    </submittedName>
</protein>
<dbReference type="EMBL" id="SHNN01000001">
    <property type="protein sequence ID" value="MCX2979838.1"/>
    <property type="molecule type" value="Genomic_DNA"/>
</dbReference>
<sequence length="264" mass="29298">MRTTCIQRLLLALMLAVTLPGVAETPAVVQLVLIIDDVGNHRQRDLRALQLPGRINLAILPHTSNATTIANMASAAGKEVLLHAPMSTVDNHHLGPGALTSAMTELDFRATLAESLRSTPHVRGVSNHMGSALTEQVEPMSWLMEELDARGLYFVDSRTSVNTVAAATARQHRIPVLSRQVFLDNDRSPEAIAERFEEFLRRGREQGIAVAIGHPHSNTLDYLQQVLPELEARGYQLLWISEALHTERYNYSRLPSNENHTEQP</sequence>
<evidence type="ECO:0000256" key="1">
    <source>
        <dbReference type="SAM" id="SignalP"/>
    </source>
</evidence>
<organism evidence="2 3">
    <name type="scientific">Candidatus Litorirhabdus singularis</name>
    <dbReference type="NCBI Taxonomy" id="2518993"/>
    <lineage>
        <taxon>Bacteria</taxon>
        <taxon>Pseudomonadati</taxon>
        <taxon>Pseudomonadota</taxon>
        <taxon>Gammaproteobacteria</taxon>
        <taxon>Cellvibrionales</taxon>
        <taxon>Halieaceae</taxon>
        <taxon>Candidatus Litorirhabdus</taxon>
    </lineage>
</organism>
<dbReference type="SUPFAM" id="SSF88713">
    <property type="entry name" value="Glycoside hydrolase/deacetylase"/>
    <property type="match status" value="1"/>
</dbReference>